<accession>A0AAD2JLC9</accession>
<dbReference type="AlphaFoldDB" id="A0AAD2JLC9"/>
<organism evidence="2 3">
    <name type="scientific">Cylindrotheca closterium</name>
    <dbReference type="NCBI Taxonomy" id="2856"/>
    <lineage>
        <taxon>Eukaryota</taxon>
        <taxon>Sar</taxon>
        <taxon>Stramenopiles</taxon>
        <taxon>Ochrophyta</taxon>
        <taxon>Bacillariophyta</taxon>
        <taxon>Bacillariophyceae</taxon>
        <taxon>Bacillariophycidae</taxon>
        <taxon>Bacillariales</taxon>
        <taxon>Bacillariaceae</taxon>
        <taxon>Cylindrotheca</taxon>
    </lineage>
</organism>
<dbReference type="EMBL" id="CAKOGP040002051">
    <property type="protein sequence ID" value="CAJ1960198.1"/>
    <property type="molecule type" value="Genomic_DNA"/>
</dbReference>
<proteinExistence type="predicted"/>
<evidence type="ECO:0000313" key="3">
    <source>
        <dbReference type="Proteomes" id="UP001295423"/>
    </source>
</evidence>
<dbReference type="Proteomes" id="UP001295423">
    <property type="component" value="Unassembled WGS sequence"/>
</dbReference>
<comment type="caution">
    <text evidence="2">The sequence shown here is derived from an EMBL/GenBank/DDBJ whole genome shotgun (WGS) entry which is preliminary data.</text>
</comment>
<evidence type="ECO:0000313" key="2">
    <source>
        <dbReference type="EMBL" id="CAJ1960198.1"/>
    </source>
</evidence>
<sequence>MMTAMDFGFECLTANDSQLITAQCFCFVDDKDVIKAGKSVEQSGEDICHSVQQAASTWAGGISATGGAINPEKSFWWLIDFVWDSREGKWRFRRMHQLLPDHNLQIPGLTGTLEALRRLEPDEAEKTLGVMLAPLEDQQAHVAHLKSITKKRDEQVQSGHLQKCNVIPLIKTKVMKSLEYPMVLTTLDAATWVSIMSPVLQVCLPKAGIFRSFPRDMVLAPLKFQGLGIPCPFGTQVSKHIEVLIRHLSNRTKTGAYMEAAVQEHQLETGTSFGLFQQDYSNMAILASDTWLKRVWKELEDLDIYVALDSPLIPLRCEGDALLIGVFMELEVDQDALKWLNWCRTTGGRGRSTLPEHYLSLTDPSAYCVILWAHGLILSTTGTGYESLLAEALLKDRLCVISDGSYKLGLGMAAVQLPPRKGGKEHIIVQSQTPGLPDDQSAYRSELIGLLAGIMVVDWLMDQWAPTLQSPPHVRIACNGFLALLNTFSDNQVTTQQAQFDLVSSIRETLARSRALWEPSHVYGHLDKATSFSCLSWWSKRNVEVDAWASRLNPEQVQELVALPALRKRWHERQTITSEAELGTDWTSLACAMSSLPAGVQWWTTKHVVGMCGVGKFKVRWGSADSAACLFCGKFKDHFHVPRCMVPLACAEWERRTAMLDQWLDTQVTDPAIKHAILHLLQGVCDPSLPCSRLVLVCLHRAFLSQQCIGYQGLLEGRLSVQWAALQEQYLQSQGSQRSPTLWVSCLSHQLILLGFHMWEHRNSVQHLEDNVHLRERSRLVNDGIHSQFDMGPTDLPKVVQRMLAVKRRTVLNKPLVYREEWLKLVRMECTTSTPYPSPLLPPGPGPFTRFEESTPQNHPTPSPVELGSSRS</sequence>
<gene>
    <name evidence="2" type="ORF">CYCCA115_LOCUS18613</name>
</gene>
<protein>
    <submittedName>
        <fullName evidence="2">Uncharacterized protein</fullName>
    </submittedName>
</protein>
<feature type="region of interest" description="Disordered" evidence="1">
    <location>
        <begin position="834"/>
        <end position="872"/>
    </location>
</feature>
<feature type="compositionally biased region" description="Pro residues" evidence="1">
    <location>
        <begin position="836"/>
        <end position="846"/>
    </location>
</feature>
<reference evidence="2" key="1">
    <citation type="submission" date="2023-08" db="EMBL/GenBank/DDBJ databases">
        <authorList>
            <person name="Audoor S."/>
            <person name="Bilcke G."/>
        </authorList>
    </citation>
    <scope>NUCLEOTIDE SEQUENCE</scope>
</reference>
<evidence type="ECO:0000256" key="1">
    <source>
        <dbReference type="SAM" id="MobiDB-lite"/>
    </source>
</evidence>
<keyword evidence="3" id="KW-1185">Reference proteome</keyword>
<name>A0AAD2JLC9_9STRA</name>